<gene>
    <name evidence="2" type="ORF">GQX73_g4971</name>
</gene>
<organism evidence="2 3">
    <name type="scientific">Xylaria multiplex</name>
    <dbReference type="NCBI Taxonomy" id="323545"/>
    <lineage>
        <taxon>Eukaryota</taxon>
        <taxon>Fungi</taxon>
        <taxon>Dikarya</taxon>
        <taxon>Ascomycota</taxon>
        <taxon>Pezizomycotina</taxon>
        <taxon>Sordariomycetes</taxon>
        <taxon>Xylariomycetidae</taxon>
        <taxon>Xylariales</taxon>
        <taxon>Xylariaceae</taxon>
        <taxon>Xylaria</taxon>
    </lineage>
</organism>
<proteinExistence type="predicted"/>
<dbReference type="AlphaFoldDB" id="A0A7C8J1F3"/>
<sequence>MTDISAGCGNTVVPKPPHPSSHSDENILDAPRNNPINGKGDQNAISTATTASSNTHRDVESDTEDSRVWLMQTNTRIDDEIEKAISESEVVPSDDDFDVTFDSESAAPAMAQNTTSNEGTTWDSNNSDIDTMEMTSASYNGYITPPPTAPDTSNQTEEGYSSDGHISEYSMPNLVPVIFENTQDDHVSDDSCASHDSFISKVLRRRGWPPGENGLSKIDSFIPKKKEGQPSSSCKISVAPNVDSESKLEKLPSELRIQILSSMPDLETLCSIIHASPTMHTQYLYARHEILSACLDHEFNGFYVDTYANVRSRPTDSGWKRSDNTITDFLGSYQLWMAAPNSYPGARALSPSCVRWMAAFHISVARPLARRLVFCDLENLRGNVPSAAHVHDIELSRSEEIRIFRALYRHQTYHHLFGQSMGYRGGGFEFNDINEIFFGLFDPWENEAIGCVDDFLRQQWGDIFDEVQIDIDGRDIDGQDIKRQLSAGAYYLYKYRDEYLDGMVSRGLRTMARILALDDLQDLATAMDRCIIDAPVQDAGLARSISHTSQVLRRDWSPNAPSARDEAERQGQRVSFAGDLLPPDGPPLAWVVLWDGRYTNFYGGAAPTQLKRWGYVMWDARRWADVGEKELRELFVEQWKKSREAIDCINLFIYWEPSDAESSGDNGETDGT</sequence>
<feature type="compositionally biased region" description="Polar residues" evidence="1">
    <location>
        <begin position="150"/>
        <end position="159"/>
    </location>
</feature>
<comment type="caution">
    <text evidence="2">The sequence shown here is derived from an EMBL/GenBank/DDBJ whole genome shotgun (WGS) entry which is preliminary data.</text>
</comment>
<name>A0A7C8J1F3_9PEZI</name>
<keyword evidence="3" id="KW-1185">Reference proteome</keyword>
<accession>A0A7C8J1F3</accession>
<dbReference type="EMBL" id="WUBL01000048">
    <property type="protein sequence ID" value="KAF2968599.1"/>
    <property type="molecule type" value="Genomic_DNA"/>
</dbReference>
<dbReference type="OrthoDB" id="5304511at2759"/>
<protein>
    <recommendedName>
        <fullName evidence="4">F-box domain-containing protein</fullName>
    </recommendedName>
</protein>
<evidence type="ECO:0000256" key="1">
    <source>
        <dbReference type="SAM" id="MobiDB-lite"/>
    </source>
</evidence>
<feature type="compositionally biased region" description="Basic and acidic residues" evidence="1">
    <location>
        <begin position="55"/>
        <end position="67"/>
    </location>
</feature>
<evidence type="ECO:0000313" key="3">
    <source>
        <dbReference type="Proteomes" id="UP000481858"/>
    </source>
</evidence>
<evidence type="ECO:0000313" key="2">
    <source>
        <dbReference type="EMBL" id="KAF2968599.1"/>
    </source>
</evidence>
<dbReference type="Proteomes" id="UP000481858">
    <property type="component" value="Unassembled WGS sequence"/>
</dbReference>
<dbReference type="InParanoid" id="A0A7C8J1F3"/>
<feature type="region of interest" description="Disordered" evidence="1">
    <location>
        <begin position="1"/>
        <end position="67"/>
    </location>
</feature>
<evidence type="ECO:0008006" key="4">
    <source>
        <dbReference type="Google" id="ProtNLM"/>
    </source>
</evidence>
<feature type="region of interest" description="Disordered" evidence="1">
    <location>
        <begin position="146"/>
        <end position="165"/>
    </location>
</feature>
<reference evidence="2 3" key="1">
    <citation type="submission" date="2019-12" db="EMBL/GenBank/DDBJ databases">
        <title>Draft genome sequence of the ascomycete Xylaria multiplex DSM 110363.</title>
        <authorList>
            <person name="Buettner E."/>
            <person name="Kellner H."/>
        </authorList>
    </citation>
    <scope>NUCLEOTIDE SEQUENCE [LARGE SCALE GENOMIC DNA]</scope>
    <source>
        <strain evidence="2 3">DSM 110363</strain>
    </source>
</reference>
<feature type="compositionally biased region" description="Low complexity" evidence="1">
    <location>
        <begin position="44"/>
        <end position="53"/>
    </location>
</feature>